<dbReference type="RefSeq" id="WP_048921748.1">
    <property type="nucleotide sequence ID" value="NZ_CP010777.1"/>
</dbReference>
<feature type="transmembrane region" description="Helical" evidence="1">
    <location>
        <begin position="236"/>
        <end position="265"/>
    </location>
</feature>
<feature type="transmembrane region" description="Helical" evidence="1">
    <location>
        <begin position="83"/>
        <end position="107"/>
    </location>
</feature>
<accession>A0A0H4VSF5</accession>
<sequence>MRNHLIEFREERDLGQKINATFGFLRQNLKPLLRLMLVFVVPFALLAGIFSGIYQSRQLAEVTGAVRHDSLGAWSFANSINSLHYWVSIFFSLVGVVLLMLTVYSYMIRYQDQDGQVETQEVWDDIKTHFISLLYSSIGLLVLVLLATLLLVLPGIYVSVALSMYALVMLREEVNLMEAVERCFHLIKGNWWASFGFLMLVLIIQGVIGFVASLPAIVVYVFRILHLPFPGGDSDLLLIIASSFTTVLSLLLYVIYITAIAFLYYDLVEKKEGLGYLEKVNQIGARPEAVAGAEYH</sequence>
<evidence type="ECO:0000256" key="1">
    <source>
        <dbReference type="SAM" id="Phobius"/>
    </source>
</evidence>
<keyword evidence="1" id="KW-1133">Transmembrane helix</keyword>
<feature type="transmembrane region" description="Helical" evidence="1">
    <location>
        <begin position="32"/>
        <end position="54"/>
    </location>
</feature>
<gene>
    <name evidence="2" type="ORF">TH63_15540</name>
</gene>
<dbReference type="PATRIC" id="fig|1379910.4.peg.3386"/>
<evidence type="ECO:0008006" key="4">
    <source>
        <dbReference type="Google" id="ProtNLM"/>
    </source>
</evidence>
<feature type="transmembrane region" description="Helical" evidence="1">
    <location>
        <begin position="191"/>
        <end position="224"/>
    </location>
</feature>
<dbReference type="EMBL" id="CP010777">
    <property type="protein sequence ID" value="AKQ46714.1"/>
    <property type="molecule type" value="Genomic_DNA"/>
</dbReference>
<dbReference type="STRING" id="1379910.TH63_15540"/>
<evidence type="ECO:0000313" key="3">
    <source>
        <dbReference type="Proteomes" id="UP000036458"/>
    </source>
</evidence>
<organism evidence="2 3">
    <name type="scientific">Rufibacter radiotolerans</name>
    <dbReference type="NCBI Taxonomy" id="1379910"/>
    <lineage>
        <taxon>Bacteria</taxon>
        <taxon>Pseudomonadati</taxon>
        <taxon>Bacteroidota</taxon>
        <taxon>Cytophagia</taxon>
        <taxon>Cytophagales</taxon>
        <taxon>Hymenobacteraceae</taxon>
        <taxon>Rufibacter</taxon>
    </lineage>
</organism>
<protein>
    <recommendedName>
        <fullName evidence="4">Glycerophosphoryl diester phosphodiesterase membrane domain-containing protein</fullName>
    </recommendedName>
</protein>
<keyword evidence="1" id="KW-0472">Membrane</keyword>
<keyword evidence="3" id="KW-1185">Reference proteome</keyword>
<feature type="transmembrane region" description="Helical" evidence="1">
    <location>
        <begin position="152"/>
        <end position="170"/>
    </location>
</feature>
<reference evidence="2 3" key="1">
    <citation type="submission" date="2015-01" db="EMBL/GenBank/DDBJ databases">
        <title>Rufibacter sp./DG31D/ whole genome sequencing.</title>
        <authorList>
            <person name="Kim M.K."/>
            <person name="Srinivasan S."/>
            <person name="Lee J.-J."/>
        </authorList>
    </citation>
    <scope>NUCLEOTIDE SEQUENCE [LARGE SCALE GENOMIC DNA]</scope>
    <source>
        <strain evidence="2 3">DG31D</strain>
    </source>
</reference>
<name>A0A0H4VSF5_9BACT</name>
<dbReference type="OrthoDB" id="1049480at2"/>
<proteinExistence type="predicted"/>
<dbReference type="AlphaFoldDB" id="A0A0H4VSF5"/>
<feature type="transmembrane region" description="Helical" evidence="1">
    <location>
        <begin position="128"/>
        <end position="146"/>
    </location>
</feature>
<evidence type="ECO:0000313" key="2">
    <source>
        <dbReference type="EMBL" id="AKQ46714.1"/>
    </source>
</evidence>
<keyword evidence="1" id="KW-0812">Transmembrane</keyword>
<dbReference type="Proteomes" id="UP000036458">
    <property type="component" value="Chromosome"/>
</dbReference>
<dbReference type="KEGG" id="ruf:TH63_15540"/>